<name>A0A1N6MUQ0_9GAMM</name>
<dbReference type="OrthoDB" id="8556561at2"/>
<evidence type="ECO:0000313" key="3">
    <source>
        <dbReference type="EMBL" id="SIP72514.1"/>
    </source>
</evidence>
<dbReference type="Proteomes" id="UP000224871">
    <property type="component" value="Unassembled WGS sequence"/>
</dbReference>
<gene>
    <name evidence="2" type="ORF">Xinn_03721</name>
    <name evidence="3" type="ORF">XIS1_1540005</name>
</gene>
<dbReference type="EMBL" id="NIBU01000086">
    <property type="protein sequence ID" value="PHM29083.1"/>
    <property type="molecule type" value="Genomic_DNA"/>
</dbReference>
<feature type="compositionally biased region" description="Polar residues" evidence="1">
    <location>
        <begin position="240"/>
        <end position="256"/>
    </location>
</feature>
<feature type="region of interest" description="Disordered" evidence="1">
    <location>
        <begin position="370"/>
        <end position="398"/>
    </location>
</feature>
<dbReference type="InterPro" id="IPR047749">
    <property type="entry name" value="STY4528-like"/>
</dbReference>
<dbReference type="AlphaFoldDB" id="A0A1N6MUQ0"/>
<reference evidence="2 5" key="3">
    <citation type="journal article" date="2017" name="Nat. Microbiol.">
        <title>Natural product diversity associated with the nematode symbionts Photorhabdus and Xenorhabdus.</title>
        <authorList>
            <person name="Tobias N.J."/>
            <person name="Wolff H."/>
            <person name="Djahanschiri B."/>
            <person name="Grundmann F."/>
            <person name="Kronenwerth M."/>
            <person name="Shi Y.M."/>
            <person name="Simonyi S."/>
            <person name="Grun P."/>
            <person name="Shapiro-Ilan D."/>
            <person name="Pidot S.J."/>
            <person name="Stinear T.P."/>
            <person name="Ebersberger I."/>
            <person name="Bode H.B."/>
        </authorList>
    </citation>
    <scope>NUCLEOTIDE SEQUENCE [LARGE SCALE GENOMIC DNA]</scope>
    <source>
        <strain evidence="2 5">DSM 16336</strain>
    </source>
</reference>
<dbReference type="Proteomes" id="UP000196435">
    <property type="component" value="Unassembled WGS sequence"/>
</dbReference>
<dbReference type="RefSeq" id="WP_086955756.1">
    <property type="nucleotide sequence ID" value="NZ_CAWNQC010000288.1"/>
</dbReference>
<dbReference type="EMBL" id="FTLG01000062">
    <property type="protein sequence ID" value="SIP72514.1"/>
    <property type="molecule type" value="Genomic_DNA"/>
</dbReference>
<evidence type="ECO:0000313" key="4">
    <source>
        <dbReference type="Proteomes" id="UP000196435"/>
    </source>
</evidence>
<evidence type="ECO:0000313" key="5">
    <source>
        <dbReference type="Proteomes" id="UP000224871"/>
    </source>
</evidence>
<protein>
    <submittedName>
        <fullName evidence="2">Helix-turn-helix domain protein</fullName>
    </submittedName>
</protein>
<reference evidence="3" key="1">
    <citation type="submission" date="2016-12" db="EMBL/GenBank/DDBJ databases">
        <authorList>
            <person name="Song W.-J."/>
            <person name="Kurnit D.M."/>
        </authorList>
    </citation>
    <scope>NUCLEOTIDE SEQUENCE [LARGE SCALE GENOMIC DNA]</scope>
    <source>
        <strain evidence="3">HGB1681</strain>
    </source>
</reference>
<evidence type="ECO:0000256" key="1">
    <source>
        <dbReference type="SAM" id="MobiDB-lite"/>
    </source>
</evidence>
<sequence>MAISKESLISFTLEKMQQKLTHVSEPMGTIRSGLIYAGNIHDAIPRQLLLDSRLSPFDKTAWMMIRLYAHQNDGATFPTYDELQLLLASPNSKQASRETISRTLLVLRITGWLSLCKQVRDSSGCIRGNIYMQHDEPISALDAEILDPRWLEILEKSCFHENKSVRFTARAILQEVKDDPLMKHQHSRIKLIENRLGVAVTPQQLAVEQEAILSGNRILSKNKNRTESKSLSSKSELSLPQTKSNPSSNIELSNKSKGYSKFQKSNHYVRNITHSVKETYVSEESVLIFSDKLEERLGKNDSGMLLGQLNDLPIEQAKSILEQLESGFKSGSVKNPVGYALTLLKSAREGRYLHNGHYKNNKMKESVKVEKNNNRRVEERNVERKNTPVTTGSDKQQVKKHIADIKKMLCFPPKQN</sequence>
<accession>A0A1N6MUQ0</accession>
<keyword evidence="5" id="KW-1185">Reference proteome</keyword>
<reference evidence="4" key="2">
    <citation type="submission" date="2016-12" db="EMBL/GenBank/DDBJ databases">
        <authorList>
            <person name="Gaudriault S."/>
        </authorList>
    </citation>
    <scope>NUCLEOTIDE SEQUENCE [LARGE SCALE GENOMIC DNA]</scope>
    <source>
        <strain evidence="4">HGB1681 (deposited as PTA-6826 in the American Type Culture Collection)</strain>
    </source>
</reference>
<dbReference type="NCBIfam" id="NF040582">
    <property type="entry name" value="STY4528_fam"/>
    <property type="match status" value="1"/>
</dbReference>
<proteinExistence type="predicted"/>
<evidence type="ECO:0000313" key="2">
    <source>
        <dbReference type="EMBL" id="PHM29083.1"/>
    </source>
</evidence>
<organism evidence="3 4">
    <name type="scientific">Xenorhabdus innexi</name>
    <dbReference type="NCBI Taxonomy" id="290109"/>
    <lineage>
        <taxon>Bacteria</taxon>
        <taxon>Pseudomonadati</taxon>
        <taxon>Pseudomonadota</taxon>
        <taxon>Gammaproteobacteria</taxon>
        <taxon>Enterobacterales</taxon>
        <taxon>Morganellaceae</taxon>
        <taxon>Xenorhabdus</taxon>
    </lineage>
</organism>
<feature type="compositionally biased region" description="Low complexity" evidence="1">
    <location>
        <begin position="229"/>
        <end position="239"/>
    </location>
</feature>
<feature type="compositionally biased region" description="Basic and acidic residues" evidence="1">
    <location>
        <begin position="370"/>
        <end position="386"/>
    </location>
</feature>
<feature type="region of interest" description="Disordered" evidence="1">
    <location>
        <begin position="223"/>
        <end position="256"/>
    </location>
</feature>